<keyword evidence="5 7" id="KW-0456">Lyase</keyword>
<dbReference type="AlphaFoldDB" id="A0A248JST6"/>
<dbReference type="KEGG" id="nao:Y958_13310"/>
<dbReference type="NCBIfam" id="NF001273">
    <property type="entry name" value="PRK00230.1"/>
    <property type="match status" value="1"/>
</dbReference>
<feature type="binding site" evidence="7">
    <location>
        <begin position="63"/>
        <end position="72"/>
    </location>
    <ligand>
        <name>substrate</name>
    </ligand>
</feature>
<protein>
    <recommendedName>
        <fullName evidence="7">Orotidine 5'-phosphate decarboxylase</fullName>
        <ecNumber evidence="7">4.1.1.23</ecNumber>
    </recommendedName>
    <alternativeName>
        <fullName evidence="7">OMP decarboxylase</fullName>
        <shortName evidence="7">OMPDCase</shortName>
        <shortName evidence="7">OMPdecase</shortName>
    </alternativeName>
</protein>
<comment type="similarity">
    <text evidence="7">Belongs to the OMP decarboxylase family. Type 1 subfamily.</text>
</comment>
<feature type="binding site" evidence="7 9">
    <location>
        <position position="188"/>
    </location>
    <ligand>
        <name>substrate</name>
    </ligand>
</feature>
<keyword evidence="4 7" id="KW-0665">Pyrimidine biosynthesis</keyword>
<evidence type="ECO:0000256" key="10">
    <source>
        <dbReference type="RuleBase" id="RU000512"/>
    </source>
</evidence>
<dbReference type="GO" id="GO:0044205">
    <property type="term" value="P:'de novo' UMP biosynthetic process"/>
    <property type="evidence" value="ECO:0007669"/>
    <property type="project" value="UniProtKB-UniRule"/>
</dbReference>
<evidence type="ECO:0000313" key="13">
    <source>
        <dbReference type="Proteomes" id="UP000197153"/>
    </source>
</evidence>
<dbReference type="NCBIfam" id="TIGR01740">
    <property type="entry name" value="pyrF"/>
    <property type="match status" value="1"/>
</dbReference>
<evidence type="ECO:0000256" key="7">
    <source>
        <dbReference type="HAMAP-Rule" id="MF_01200"/>
    </source>
</evidence>
<evidence type="ECO:0000256" key="5">
    <source>
        <dbReference type="ARBA" id="ARBA00023239"/>
    </source>
</evidence>
<dbReference type="EC" id="4.1.1.23" evidence="7"/>
<feature type="active site" description="Proton donor" evidence="7">
    <location>
        <position position="65"/>
    </location>
</feature>
<organism evidence="12 13">
    <name type="scientific">Nitrospirillum viridazoti CBAmc</name>
    <dbReference type="NCBI Taxonomy" id="1441467"/>
    <lineage>
        <taxon>Bacteria</taxon>
        <taxon>Pseudomonadati</taxon>
        <taxon>Pseudomonadota</taxon>
        <taxon>Alphaproteobacteria</taxon>
        <taxon>Rhodospirillales</taxon>
        <taxon>Azospirillaceae</taxon>
        <taxon>Nitrospirillum</taxon>
        <taxon>Nitrospirillum viridazoti</taxon>
    </lineage>
</organism>
<feature type="binding site" evidence="7 9">
    <location>
        <position position="218"/>
    </location>
    <ligand>
        <name>substrate</name>
    </ligand>
</feature>
<sequence>MIQPARRTFVALDTPEPKAARALAQRLAGHVGGVKLGLEFFCAAGPDGIRAVTEGLDMPLFLDLKLHDIPNTVAGAIRSVMPLAPAFITLHTLGGAAMMRAAVDAAADAAAQMGVPRPKLLGVTVLTSMSLLDLASVGVDRPVADQVALLADLAHVAGMDGVVCSPNECAVLRRQLGPDFTLMVPGIRPVWASANDQKRIMTPAAAVTAGATYLVIGRPITDAQDPVQAAQRIVTELAA</sequence>
<dbReference type="GO" id="GO:0006207">
    <property type="term" value="P:'de novo' pyrimidine nucleobase biosynthetic process"/>
    <property type="evidence" value="ECO:0007669"/>
    <property type="project" value="InterPro"/>
</dbReference>
<evidence type="ECO:0000256" key="2">
    <source>
        <dbReference type="ARBA" id="ARBA00004861"/>
    </source>
</evidence>
<dbReference type="SUPFAM" id="SSF51366">
    <property type="entry name" value="Ribulose-phoshate binding barrel"/>
    <property type="match status" value="1"/>
</dbReference>
<dbReference type="CDD" id="cd04725">
    <property type="entry name" value="OMP_decarboxylase_like"/>
    <property type="match status" value="1"/>
</dbReference>
<dbReference type="GO" id="GO:0004590">
    <property type="term" value="F:orotidine-5'-phosphate decarboxylase activity"/>
    <property type="evidence" value="ECO:0007669"/>
    <property type="project" value="UniProtKB-UniRule"/>
</dbReference>
<feature type="active site" description="For OMPdecase activity" evidence="8">
    <location>
        <position position="63"/>
    </location>
</feature>
<dbReference type="PANTHER" id="PTHR32119">
    <property type="entry name" value="OROTIDINE 5'-PHOSPHATE DECARBOXYLASE"/>
    <property type="match status" value="1"/>
</dbReference>
<feature type="active site" description="For OMPdecase activity" evidence="8">
    <location>
        <position position="68"/>
    </location>
</feature>
<proteinExistence type="inferred from homology"/>
<comment type="pathway">
    <text evidence="2 7 10">Pyrimidine metabolism; UMP biosynthesis via de novo pathway; UMP from orotate: step 2/2.</text>
</comment>
<dbReference type="GO" id="GO:0005829">
    <property type="term" value="C:cytosol"/>
    <property type="evidence" value="ECO:0007669"/>
    <property type="project" value="TreeGrafter"/>
</dbReference>
<dbReference type="PANTHER" id="PTHR32119:SF2">
    <property type="entry name" value="OROTIDINE 5'-PHOSPHATE DECARBOXYLASE"/>
    <property type="match status" value="1"/>
</dbReference>
<dbReference type="Gene3D" id="3.20.20.70">
    <property type="entry name" value="Aldolase class I"/>
    <property type="match status" value="1"/>
</dbReference>
<feature type="binding site" evidence="7 9">
    <location>
        <position position="197"/>
    </location>
    <ligand>
        <name>substrate</name>
    </ligand>
</feature>
<dbReference type="RefSeq" id="WP_088872346.1">
    <property type="nucleotide sequence ID" value="NZ_CP022110.1"/>
</dbReference>
<evidence type="ECO:0000256" key="9">
    <source>
        <dbReference type="PIRSR" id="PIRSR614732-2"/>
    </source>
</evidence>
<dbReference type="InterPro" id="IPR001754">
    <property type="entry name" value="OMPdeCOase_dom"/>
</dbReference>
<feature type="active site" description="For OMPdecase activity" evidence="8">
    <location>
        <position position="65"/>
    </location>
</feature>
<dbReference type="InterPro" id="IPR047596">
    <property type="entry name" value="OMPdecase_bac"/>
</dbReference>
<dbReference type="UniPathway" id="UPA00070">
    <property type="reaction ID" value="UER00120"/>
</dbReference>
<comment type="subunit">
    <text evidence="7">Homodimer.</text>
</comment>
<gene>
    <name evidence="7 12" type="primary">pyrF</name>
    <name evidence="12" type="ORF">Y958_13310</name>
</gene>
<evidence type="ECO:0000256" key="3">
    <source>
        <dbReference type="ARBA" id="ARBA00022793"/>
    </source>
</evidence>
<dbReference type="PROSITE" id="PS00156">
    <property type="entry name" value="OMPDECASE"/>
    <property type="match status" value="1"/>
</dbReference>
<evidence type="ECO:0000256" key="8">
    <source>
        <dbReference type="PIRSR" id="PIRSR614732-1"/>
    </source>
</evidence>
<dbReference type="InterPro" id="IPR018089">
    <property type="entry name" value="OMPdecase_AS"/>
</dbReference>
<keyword evidence="3 7" id="KW-0210">Decarboxylase</keyword>
<evidence type="ECO:0000256" key="1">
    <source>
        <dbReference type="ARBA" id="ARBA00002356"/>
    </source>
</evidence>
<evidence type="ECO:0000256" key="4">
    <source>
        <dbReference type="ARBA" id="ARBA00022975"/>
    </source>
</evidence>
<evidence type="ECO:0000313" key="12">
    <source>
        <dbReference type="EMBL" id="ASG21669.1"/>
    </source>
</evidence>
<feature type="binding site" evidence="7 9">
    <location>
        <position position="35"/>
    </location>
    <ligand>
        <name>substrate</name>
    </ligand>
</feature>
<dbReference type="Pfam" id="PF00215">
    <property type="entry name" value="OMPdecase"/>
    <property type="match status" value="1"/>
</dbReference>
<keyword evidence="13" id="KW-1185">Reference proteome</keyword>
<comment type="function">
    <text evidence="1 7">Catalyzes the decarboxylation of orotidine 5'-monophosphate (OMP) to uridine 5'-monophosphate (UMP).</text>
</comment>
<dbReference type="SMART" id="SM00934">
    <property type="entry name" value="OMPdecase"/>
    <property type="match status" value="1"/>
</dbReference>
<feature type="binding site" evidence="7 9">
    <location>
        <position position="127"/>
    </location>
    <ligand>
        <name>substrate</name>
    </ligand>
</feature>
<reference evidence="12 13" key="1">
    <citation type="submission" date="2017-06" db="EMBL/GenBank/DDBJ databases">
        <title>Complete genome sequence of Nitrospirillum amazonense strain CBAmC, an endophytic nitrogen-fixing and plant growth-promoting bacterium, isolated from sugarcane.</title>
        <authorList>
            <person name="Schwab S."/>
            <person name="dos Santos Teixeira K.R."/>
            <person name="Simoes Araujo J.L."/>
            <person name="Soares Vidal M."/>
            <person name="Borges de Freitas H.R."/>
            <person name="Rivello Crivelaro A.L."/>
            <person name="Bueno de Camargo Nunes A."/>
            <person name="dos Santos C.M."/>
            <person name="Palmeira da Silva Rosa D."/>
            <person name="da Silva Padilha D."/>
            <person name="da Silva E."/>
            <person name="Araujo Terra L."/>
            <person name="Soares Mendes V."/>
            <person name="Farinelli L."/>
            <person name="Magalhaes Cruz L."/>
            <person name="Baldani J.I."/>
        </authorList>
    </citation>
    <scope>NUCLEOTIDE SEQUENCE [LARGE SCALE GENOMIC DNA]</scope>
    <source>
        <strain evidence="12 13">CBAmC</strain>
    </source>
</reference>
<dbReference type="InterPro" id="IPR011060">
    <property type="entry name" value="RibuloseP-bd_barrel"/>
</dbReference>
<feature type="domain" description="Orotidine 5'-phosphate decarboxylase" evidence="11">
    <location>
        <begin position="7"/>
        <end position="233"/>
    </location>
</feature>
<dbReference type="HAMAP" id="MF_01200_B">
    <property type="entry name" value="OMPdecase_type1_B"/>
    <property type="match status" value="1"/>
</dbReference>
<name>A0A248JST6_9PROT</name>
<feature type="binding site" evidence="7 9">
    <location>
        <position position="13"/>
    </location>
    <ligand>
        <name>substrate</name>
    </ligand>
</feature>
<evidence type="ECO:0000256" key="6">
    <source>
        <dbReference type="ARBA" id="ARBA00049157"/>
    </source>
</evidence>
<evidence type="ECO:0000259" key="11">
    <source>
        <dbReference type="SMART" id="SM00934"/>
    </source>
</evidence>
<accession>A0A248JST6</accession>
<feature type="binding site" evidence="7 9">
    <location>
        <position position="217"/>
    </location>
    <ligand>
        <name>substrate</name>
    </ligand>
</feature>
<dbReference type="EMBL" id="CP022110">
    <property type="protein sequence ID" value="ASG21669.1"/>
    <property type="molecule type" value="Genomic_DNA"/>
</dbReference>
<comment type="catalytic activity">
    <reaction evidence="6 7 10">
        <text>orotidine 5'-phosphate + H(+) = UMP + CO2</text>
        <dbReference type="Rhea" id="RHEA:11596"/>
        <dbReference type="ChEBI" id="CHEBI:15378"/>
        <dbReference type="ChEBI" id="CHEBI:16526"/>
        <dbReference type="ChEBI" id="CHEBI:57538"/>
        <dbReference type="ChEBI" id="CHEBI:57865"/>
        <dbReference type="EC" id="4.1.1.23"/>
    </reaction>
</comment>
<dbReference type="Proteomes" id="UP000197153">
    <property type="component" value="Chromosome 1"/>
</dbReference>
<dbReference type="InterPro" id="IPR013785">
    <property type="entry name" value="Aldolase_TIM"/>
</dbReference>
<dbReference type="InterPro" id="IPR014732">
    <property type="entry name" value="OMPdecase"/>
</dbReference>